<dbReference type="Proteomes" id="UP001310594">
    <property type="component" value="Unassembled WGS sequence"/>
</dbReference>
<evidence type="ECO:0000313" key="2">
    <source>
        <dbReference type="Proteomes" id="UP001310594"/>
    </source>
</evidence>
<name>A0AAN7W7B5_9PEZI</name>
<accession>A0AAN7W7B5</accession>
<evidence type="ECO:0000313" key="1">
    <source>
        <dbReference type="EMBL" id="KAK5699721.1"/>
    </source>
</evidence>
<proteinExistence type="predicted"/>
<comment type="caution">
    <text evidence="1">The sequence shown here is derived from an EMBL/GenBank/DDBJ whole genome shotgun (WGS) entry which is preliminary data.</text>
</comment>
<reference evidence="1" key="1">
    <citation type="submission" date="2023-08" db="EMBL/GenBank/DDBJ databases">
        <title>Black Yeasts Isolated from many extreme environments.</title>
        <authorList>
            <person name="Coleine C."/>
            <person name="Stajich J.E."/>
            <person name="Selbmann L."/>
        </authorList>
    </citation>
    <scope>NUCLEOTIDE SEQUENCE</scope>
    <source>
        <strain evidence="1">CCFEE 5810</strain>
    </source>
</reference>
<dbReference type="AlphaFoldDB" id="A0AAN7W7B5"/>
<gene>
    <name evidence="1" type="ORF">LTR97_005852</name>
</gene>
<sequence>MATPGLLTRSGMLYEGNYTSWAKRMEAILEMHDIEAYTNEKGNLCIFNGDLTTAELPKTTTLITNLISKGILGRISDSRKDDPEALAHSLRALAKPFRLNDLPPELRGRIYSIWFKSARRHTYTFFKSKSISSPKPPSMLLVSRATRLEALPLFYRSSEFQLHFTRSQGEKFDGRATYPVAMMRRWAEVGVKAGVRDLRRLCVRRQYRHPVVVVTLDVNKNKGLAVNFEEKDAVRLFTSEQKESWKKHIEQVEADRQALGLLGEALILAFTSKPELWETPG</sequence>
<protein>
    <submittedName>
        <fullName evidence="1">Uncharacterized protein</fullName>
    </submittedName>
</protein>
<dbReference type="EMBL" id="JAVRQU010000008">
    <property type="protein sequence ID" value="KAK5699721.1"/>
    <property type="molecule type" value="Genomic_DNA"/>
</dbReference>
<organism evidence="1 2">
    <name type="scientific">Elasticomyces elasticus</name>
    <dbReference type="NCBI Taxonomy" id="574655"/>
    <lineage>
        <taxon>Eukaryota</taxon>
        <taxon>Fungi</taxon>
        <taxon>Dikarya</taxon>
        <taxon>Ascomycota</taxon>
        <taxon>Pezizomycotina</taxon>
        <taxon>Dothideomycetes</taxon>
        <taxon>Dothideomycetidae</taxon>
        <taxon>Mycosphaerellales</taxon>
        <taxon>Teratosphaeriaceae</taxon>
        <taxon>Elasticomyces</taxon>
    </lineage>
</organism>